<organism evidence="1 2">
    <name type="scientific">Haloquadratum walsbyi J07HQW2</name>
    <dbReference type="NCBI Taxonomy" id="1238425"/>
    <lineage>
        <taxon>Archaea</taxon>
        <taxon>Methanobacteriati</taxon>
        <taxon>Methanobacteriota</taxon>
        <taxon>Stenosarchaea group</taxon>
        <taxon>Halobacteria</taxon>
        <taxon>Halobacteriales</taxon>
        <taxon>Haloferacaceae</taxon>
        <taxon>Haloquadratum</taxon>
    </lineage>
</organism>
<gene>
    <name evidence="1" type="ORF">J07HQW2_01245</name>
</gene>
<protein>
    <submittedName>
        <fullName evidence="1">Uncharacterized protein</fullName>
    </submittedName>
</protein>
<reference evidence="1 2" key="1">
    <citation type="journal article" date="2013" name="PLoS ONE">
        <title>Assembly-driven community genomics of a hypersaline microbial ecosystem.</title>
        <authorList>
            <person name="Podell S."/>
            <person name="Ugalde J.A."/>
            <person name="Narasingarao P."/>
            <person name="Banfield J.F."/>
            <person name="Heidelberg K.B."/>
            <person name="Allen E.E."/>
        </authorList>
    </citation>
    <scope>NUCLEOTIDE SEQUENCE [LARGE SCALE GENOMIC DNA]</scope>
    <source>
        <strain evidence="2">J07HQW2</strain>
    </source>
</reference>
<dbReference type="AlphaFoldDB" id="U1NDJ1"/>
<dbReference type="Proteomes" id="UP000030710">
    <property type="component" value="Unassembled WGS sequence"/>
</dbReference>
<sequence>MKQLCDAPDLDTDGEYLKPHGDRCGLGSNLYAQDAELPQELLRHESIETSYESYREQNVTKRRERPEQALDVVSILSESELPPLGVTRELVHFMTQQTRFALINNIL</sequence>
<evidence type="ECO:0000313" key="2">
    <source>
        <dbReference type="Proteomes" id="UP000030710"/>
    </source>
</evidence>
<name>U1NDJ1_9EURY</name>
<evidence type="ECO:0000313" key="1">
    <source>
        <dbReference type="EMBL" id="ERG94803.1"/>
    </source>
</evidence>
<dbReference type="EMBL" id="KE356561">
    <property type="protein sequence ID" value="ERG94803.1"/>
    <property type="molecule type" value="Genomic_DNA"/>
</dbReference>
<proteinExistence type="predicted"/>
<dbReference type="eggNOG" id="arCOG01248">
    <property type="taxonomic scope" value="Archaea"/>
</dbReference>
<accession>U1NDJ1</accession>
<dbReference type="HOGENOM" id="CLU_2204073_0_0_2"/>